<proteinExistence type="predicted"/>
<sequence>MFLTENQAGTAVCLLLAGVLLLIGIQGTPLIRFGSGEHSFELDTARRTEEIAERVAEVAAADPEQAEALLEGFLTANPAALSEPRMKEVQRLVYEQQLHNVLADLAPNGVGDHRFSDFTIPMTQGRNLYVEVHFAFDEDERHRNFRRRKMNTIVTDLHKDRSGGGFIVITNSASVSLQLTEFVESAKAQFTVDPRPVVVVAWRDSSDNEQLAAAINSFEIDSSRNLSKTA</sequence>
<dbReference type="Proteomes" id="UP000612899">
    <property type="component" value="Unassembled WGS sequence"/>
</dbReference>
<gene>
    <name evidence="1" type="ORF">Rhe02_52160</name>
</gene>
<dbReference type="EMBL" id="BONY01000034">
    <property type="protein sequence ID" value="GIH07149.1"/>
    <property type="molecule type" value="Genomic_DNA"/>
</dbReference>
<accession>A0A8J3VH83</accession>
<name>A0A8J3VH83_9ACTN</name>
<reference evidence="1" key="1">
    <citation type="submission" date="2021-01" db="EMBL/GenBank/DDBJ databases">
        <title>Whole genome shotgun sequence of Rhizocola hellebori NBRC 109834.</title>
        <authorList>
            <person name="Komaki H."/>
            <person name="Tamura T."/>
        </authorList>
    </citation>
    <scope>NUCLEOTIDE SEQUENCE</scope>
    <source>
        <strain evidence="1">NBRC 109834</strain>
    </source>
</reference>
<evidence type="ECO:0000313" key="2">
    <source>
        <dbReference type="Proteomes" id="UP000612899"/>
    </source>
</evidence>
<keyword evidence="2" id="KW-1185">Reference proteome</keyword>
<organism evidence="1 2">
    <name type="scientific">Rhizocola hellebori</name>
    <dbReference type="NCBI Taxonomy" id="1392758"/>
    <lineage>
        <taxon>Bacteria</taxon>
        <taxon>Bacillati</taxon>
        <taxon>Actinomycetota</taxon>
        <taxon>Actinomycetes</taxon>
        <taxon>Micromonosporales</taxon>
        <taxon>Micromonosporaceae</taxon>
        <taxon>Rhizocola</taxon>
    </lineage>
</organism>
<protein>
    <submittedName>
        <fullName evidence="1">Uncharacterized protein</fullName>
    </submittedName>
</protein>
<comment type="caution">
    <text evidence="1">The sequence shown here is derived from an EMBL/GenBank/DDBJ whole genome shotgun (WGS) entry which is preliminary data.</text>
</comment>
<dbReference type="AlphaFoldDB" id="A0A8J3VH83"/>
<evidence type="ECO:0000313" key="1">
    <source>
        <dbReference type="EMBL" id="GIH07149.1"/>
    </source>
</evidence>